<evidence type="ECO:0000256" key="5">
    <source>
        <dbReference type="SAM" id="Coils"/>
    </source>
</evidence>
<organism evidence="7 8">
    <name type="scientific">Imshaugia aleurites</name>
    <dbReference type="NCBI Taxonomy" id="172621"/>
    <lineage>
        <taxon>Eukaryota</taxon>
        <taxon>Fungi</taxon>
        <taxon>Dikarya</taxon>
        <taxon>Ascomycota</taxon>
        <taxon>Pezizomycotina</taxon>
        <taxon>Lecanoromycetes</taxon>
        <taxon>OSLEUM clade</taxon>
        <taxon>Lecanoromycetidae</taxon>
        <taxon>Lecanorales</taxon>
        <taxon>Lecanorineae</taxon>
        <taxon>Parmeliaceae</taxon>
        <taxon>Imshaugia</taxon>
    </lineage>
</organism>
<gene>
    <name evidence="7" type="ORF">IMSHALPRED_007951</name>
</gene>
<dbReference type="Gene3D" id="1.20.5.500">
    <property type="entry name" value="Single helix bin"/>
    <property type="match status" value="1"/>
</dbReference>
<comment type="function">
    <text evidence="4">Inhibits the enzyme activity of ATPase.</text>
</comment>
<proteinExistence type="inferred from homology"/>
<evidence type="ECO:0000313" key="7">
    <source>
        <dbReference type="EMBL" id="CAF9929597.1"/>
    </source>
</evidence>
<dbReference type="OrthoDB" id="5532350at2759"/>
<evidence type="ECO:0000256" key="1">
    <source>
        <dbReference type="ARBA" id="ARBA00004173"/>
    </source>
</evidence>
<keyword evidence="3" id="KW-0496">Mitochondrion</keyword>
<dbReference type="Pfam" id="PF04568">
    <property type="entry name" value="IATP"/>
    <property type="match status" value="1"/>
</dbReference>
<feature type="coiled-coil region" evidence="5">
    <location>
        <begin position="33"/>
        <end position="60"/>
    </location>
</feature>
<comment type="caution">
    <text evidence="7">The sequence shown here is derived from an EMBL/GenBank/DDBJ whole genome shotgun (WGS) entry which is preliminary data.</text>
</comment>
<dbReference type="GO" id="GO:0042030">
    <property type="term" value="F:ATPase inhibitor activity"/>
    <property type="evidence" value="ECO:0007669"/>
    <property type="project" value="InterPro"/>
</dbReference>
<dbReference type="Proteomes" id="UP000664534">
    <property type="component" value="Unassembled WGS sequence"/>
</dbReference>
<dbReference type="EMBL" id="CAJPDT010000054">
    <property type="protein sequence ID" value="CAF9929597.1"/>
    <property type="molecule type" value="Genomic_DNA"/>
</dbReference>
<accession>A0A8H3FV13</accession>
<protein>
    <recommendedName>
        <fullName evidence="4">ATPase inhibitor, mitochondrial</fullName>
    </recommendedName>
</protein>
<evidence type="ECO:0000256" key="2">
    <source>
        <dbReference type="ARBA" id="ARBA00010901"/>
    </source>
</evidence>
<comment type="similarity">
    <text evidence="2 4">Belongs to the ATPase inhibitor family.</text>
</comment>
<dbReference type="GO" id="GO:0005739">
    <property type="term" value="C:mitochondrion"/>
    <property type="evidence" value="ECO:0007669"/>
    <property type="project" value="UniProtKB-SubCell"/>
</dbReference>
<name>A0A8H3FV13_9LECA</name>
<sequence>MAEGDTGAPKSGGSAQGDAFSKREQADENLYVRQKEQEKLQQLKQKIADHKKHLDALDKDVTEQMNSGSEKK</sequence>
<evidence type="ECO:0000256" key="3">
    <source>
        <dbReference type="ARBA" id="ARBA00023128"/>
    </source>
</evidence>
<dbReference type="SUPFAM" id="SSF64602">
    <property type="entry name" value="F1 ATPase inhibitor, IF1, C-terminal domain"/>
    <property type="match status" value="1"/>
</dbReference>
<keyword evidence="5" id="KW-0175">Coiled coil</keyword>
<feature type="region of interest" description="Disordered" evidence="6">
    <location>
        <begin position="1"/>
        <end position="30"/>
    </location>
</feature>
<dbReference type="AlphaFoldDB" id="A0A8H3FV13"/>
<keyword evidence="8" id="KW-1185">Reference proteome</keyword>
<evidence type="ECO:0000256" key="6">
    <source>
        <dbReference type="SAM" id="MobiDB-lite"/>
    </source>
</evidence>
<comment type="subcellular location">
    <subcellularLocation>
        <location evidence="1">Mitochondrion</location>
    </subcellularLocation>
</comment>
<evidence type="ECO:0000313" key="8">
    <source>
        <dbReference type="Proteomes" id="UP000664534"/>
    </source>
</evidence>
<reference evidence="7" key="1">
    <citation type="submission" date="2021-03" db="EMBL/GenBank/DDBJ databases">
        <authorList>
            <person name="Tagirdzhanova G."/>
        </authorList>
    </citation>
    <scope>NUCLEOTIDE SEQUENCE</scope>
</reference>
<evidence type="ECO:0000256" key="4">
    <source>
        <dbReference type="RuleBase" id="RU368087"/>
    </source>
</evidence>
<dbReference type="InterPro" id="IPR007648">
    <property type="entry name" value="ATPase_inhibitor_mt"/>
</dbReference>